<feature type="compositionally biased region" description="Basic and acidic residues" evidence="3">
    <location>
        <begin position="337"/>
        <end position="347"/>
    </location>
</feature>
<feature type="compositionally biased region" description="Low complexity" evidence="3">
    <location>
        <begin position="318"/>
        <end position="336"/>
    </location>
</feature>
<reference evidence="5" key="1">
    <citation type="submission" date="2023-10" db="EMBL/GenBank/DDBJ databases">
        <title>Genome assembly of Pristionchus species.</title>
        <authorList>
            <person name="Yoshida K."/>
            <person name="Sommer R.J."/>
        </authorList>
    </citation>
    <scope>NUCLEOTIDE SEQUENCE</scope>
    <source>
        <strain evidence="5">RS5133</strain>
    </source>
</reference>
<dbReference type="PANTHER" id="PTHR14167:SF92">
    <property type="entry name" value="CIN85 AND CD2AP RELATED, ISOFORM J"/>
    <property type="match status" value="1"/>
</dbReference>
<dbReference type="EMBL" id="BTSY01000005">
    <property type="protein sequence ID" value="GMT28410.1"/>
    <property type="molecule type" value="Genomic_DNA"/>
</dbReference>
<evidence type="ECO:0000256" key="1">
    <source>
        <dbReference type="ARBA" id="ARBA00022443"/>
    </source>
</evidence>
<dbReference type="PRINTS" id="PR00452">
    <property type="entry name" value="SH3DOMAIN"/>
</dbReference>
<dbReference type="InterPro" id="IPR050384">
    <property type="entry name" value="Endophilin_SH3RF"/>
</dbReference>
<keyword evidence="6" id="KW-1185">Reference proteome</keyword>
<feature type="region of interest" description="Disordered" evidence="3">
    <location>
        <begin position="222"/>
        <end position="347"/>
    </location>
</feature>
<dbReference type="Proteomes" id="UP001432322">
    <property type="component" value="Unassembled WGS sequence"/>
</dbReference>
<accession>A0AAV5WDA3</accession>
<proteinExistence type="predicted"/>
<dbReference type="Pfam" id="PF00018">
    <property type="entry name" value="SH3_1"/>
    <property type="match status" value="1"/>
</dbReference>
<evidence type="ECO:0000313" key="5">
    <source>
        <dbReference type="EMBL" id="GMT28410.1"/>
    </source>
</evidence>
<evidence type="ECO:0000256" key="3">
    <source>
        <dbReference type="SAM" id="MobiDB-lite"/>
    </source>
</evidence>
<dbReference type="InterPro" id="IPR036028">
    <property type="entry name" value="SH3-like_dom_sf"/>
</dbReference>
<dbReference type="AlphaFoldDB" id="A0AAV5WDA3"/>
<feature type="domain" description="SH3" evidence="4">
    <location>
        <begin position="32"/>
        <end position="93"/>
    </location>
</feature>
<keyword evidence="1 2" id="KW-0728">SH3 domain</keyword>
<feature type="non-terminal residue" evidence="5">
    <location>
        <position position="1"/>
    </location>
</feature>
<comment type="caution">
    <text evidence="5">The sequence shown here is derived from an EMBL/GenBank/DDBJ whole genome shotgun (WGS) entry which is preliminary data.</text>
</comment>
<dbReference type="PROSITE" id="PS50002">
    <property type="entry name" value="SH3"/>
    <property type="match status" value="2"/>
</dbReference>
<feature type="domain" description="SH3" evidence="4">
    <location>
        <begin position="163"/>
        <end position="224"/>
    </location>
</feature>
<feature type="non-terminal residue" evidence="5">
    <location>
        <position position="347"/>
    </location>
</feature>
<evidence type="ECO:0000259" key="4">
    <source>
        <dbReference type="PROSITE" id="PS50002"/>
    </source>
</evidence>
<protein>
    <recommendedName>
        <fullName evidence="4">SH3 domain-containing protein</fullName>
    </recommendedName>
</protein>
<dbReference type="Pfam" id="PF07653">
    <property type="entry name" value="SH3_2"/>
    <property type="match status" value="1"/>
</dbReference>
<gene>
    <name evidence="5" type="ORF">PFISCL1PPCAC_19707</name>
</gene>
<organism evidence="5 6">
    <name type="scientific">Pristionchus fissidentatus</name>
    <dbReference type="NCBI Taxonomy" id="1538716"/>
    <lineage>
        <taxon>Eukaryota</taxon>
        <taxon>Metazoa</taxon>
        <taxon>Ecdysozoa</taxon>
        <taxon>Nematoda</taxon>
        <taxon>Chromadorea</taxon>
        <taxon>Rhabditida</taxon>
        <taxon>Rhabditina</taxon>
        <taxon>Diplogasteromorpha</taxon>
        <taxon>Diplogasteroidea</taxon>
        <taxon>Neodiplogasteridae</taxon>
        <taxon>Pristionchus</taxon>
    </lineage>
</organism>
<dbReference type="SMART" id="SM00326">
    <property type="entry name" value="SH3"/>
    <property type="match status" value="2"/>
</dbReference>
<feature type="compositionally biased region" description="Low complexity" evidence="3">
    <location>
        <begin position="222"/>
        <end position="235"/>
    </location>
</feature>
<dbReference type="InterPro" id="IPR001452">
    <property type="entry name" value="SH3_domain"/>
</dbReference>
<evidence type="ECO:0000313" key="6">
    <source>
        <dbReference type="Proteomes" id="UP001432322"/>
    </source>
</evidence>
<dbReference type="Gene3D" id="2.30.30.40">
    <property type="entry name" value="SH3 Domains"/>
    <property type="match status" value="2"/>
</dbReference>
<feature type="compositionally biased region" description="Polar residues" evidence="3">
    <location>
        <begin position="122"/>
        <end position="133"/>
    </location>
</feature>
<evidence type="ECO:0000256" key="2">
    <source>
        <dbReference type="PROSITE-ProRule" id="PRU00192"/>
    </source>
</evidence>
<dbReference type="GO" id="GO:0016477">
    <property type="term" value="P:cell migration"/>
    <property type="evidence" value="ECO:0007669"/>
    <property type="project" value="TreeGrafter"/>
</dbReference>
<name>A0AAV5WDA3_9BILA</name>
<dbReference type="SUPFAM" id="SSF50044">
    <property type="entry name" value="SH3-domain"/>
    <property type="match status" value="2"/>
</dbReference>
<feature type="region of interest" description="Disordered" evidence="3">
    <location>
        <begin position="114"/>
        <end position="135"/>
    </location>
</feature>
<feature type="compositionally biased region" description="Low complexity" evidence="3">
    <location>
        <begin position="242"/>
        <end position="251"/>
    </location>
</feature>
<dbReference type="GO" id="GO:0007015">
    <property type="term" value="P:actin filament organization"/>
    <property type="evidence" value="ECO:0007669"/>
    <property type="project" value="TreeGrafter"/>
</dbReference>
<sequence length="347" mass="36889">SLQSEVPMVGSVAKMVNRLSKVEDPILKMGELKKMQHVVIYEYKAQQADEIDLDVGDIVEVVKTVEDGWNRGKNLRTGASGMYPTNYCELNKSKIGLTSSGGTVSKQYTTLKKNDGAGDTVPSVSKRVSTSMESPPPIVVKEELTPSPILPSSIPAPPVKEEPEKDYAKVTFEYVAQHADELSLKVGQIVWVVKKRTTDSGWYEGEVDGKRGLFPDNFVTLLPPGSTSTTSLSSQIPPPSSSSPSTSNPPSGRVGDKPPVSLPGAIPVMPLPPQVPAKPPKTTSGSGVNGPAMATQASTTAAVKTSLGWKTPTPANQTTTNTVTVSSLTTGVSSLSLKEEEKEKEKE</sequence>
<feature type="compositionally biased region" description="Pro residues" evidence="3">
    <location>
        <begin position="269"/>
        <end position="279"/>
    </location>
</feature>
<dbReference type="PANTHER" id="PTHR14167">
    <property type="entry name" value="SH3 DOMAIN-CONTAINING"/>
    <property type="match status" value="1"/>
</dbReference>